<dbReference type="Pfam" id="PF01544">
    <property type="entry name" value="CorA"/>
    <property type="match status" value="1"/>
</dbReference>
<comment type="function">
    <text evidence="11">Mediates influx of magnesium ions. Alternates between open and closed states. Activated by low cytoplasmic Mg(2+) levels. Inactive when cytoplasmic Mg(2+) levels are high.</text>
</comment>
<evidence type="ECO:0000313" key="13">
    <source>
        <dbReference type="EMBL" id="CAB4933878.1"/>
    </source>
</evidence>
<evidence type="ECO:0000256" key="9">
    <source>
        <dbReference type="ARBA" id="ARBA00023136"/>
    </source>
</evidence>
<dbReference type="NCBIfam" id="TIGR01167">
    <property type="entry name" value="LPXTG_anchor"/>
    <property type="match status" value="1"/>
</dbReference>
<evidence type="ECO:0000256" key="4">
    <source>
        <dbReference type="ARBA" id="ARBA00022475"/>
    </source>
</evidence>
<dbReference type="GO" id="GO:0000287">
    <property type="term" value="F:magnesium ion binding"/>
    <property type="evidence" value="ECO:0007669"/>
    <property type="project" value="TreeGrafter"/>
</dbReference>
<keyword evidence="4" id="KW-1003">Cell membrane</keyword>
<feature type="transmembrane region" description="Helical" evidence="12">
    <location>
        <begin position="64"/>
        <end position="84"/>
    </location>
</feature>
<comment type="similarity">
    <text evidence="2">Belongs to the CorA metal ion transporter (MIT) (TC 1.A.35) family.</text>
</comment>
<keyword evidence="8" id="KW-0406">Ion transport</keyword>
<keyword evidence="9 12" id="KW-0472">Membrane</keyword>
<comment type="subcellular location">
    <subcellularLocation>
        <location evidence="1">Cell membrane</location>
        <topology evidence="1">Multi-pass membrane protein</topology>
    </subcellularLocation>
</comment>
<name>A0A6J7IRI6_9ZZZZ</name>
<dbReference type="Gene3D" id="1.20.58.340">
    <property type="entry name" value="Magnesium transport protein CorA, transmembrane region"/>
    <property type="match status" value="1"/>
</dbReference>
<evidence type="ECO:0000256" key="8">
    <source>
        <dbReference type="ARBA" id="ARBA00023065"/>
    </source>
</evidence>
<evidence type="ECO:0000256" key="5">
    <source>
        <dbReference type="ARBA" id="ARBA00022692"/>
    </source>
</evidence>
<keyword evidence="7 12" id="KW-1133">Transmembrane helix</keyword>
<keyword evidence="6" id="KW-0460">Magnesium</keyword>
<dbReference type="PANTHER" id="PTHR46494">
    <property type="entry name" value="CORA FAMILY METAL ION TRANSPORTER (EUROFUNG)"/>
    <property type="match status" value="1"/>
</dbReference>
<dbReference type="GO" id="GO:0015095">
    <property type="term" value="F:magnesium ion transmembrane transporter activity"/>
    <property type="evidence" value="ECO:0007669"/>
    <property type="project" value="TreeGrafter"/>
</dbReference>
<dbReference type="AlphaFoldDB" id="A0A6J7IRI6"/>
<dbReference type="GO" id="GO:0015087">
    <property type="term" value="F:cobalt ion transmembrane transporter activity"/>
    <property type="evidence" value="ECO:0007669"/>
    <property type="project" value="TreeGrafter"/>
</dbReference>
<sequence>MSESTDALRDLVATIVETNLSLRDFRQNQVMKKVTSWAAIVAVPTLITGYYGMNVPYPGSGQQWGTLTAVGLVVVLSAFLYVLFRRREWL</sequence>
<keyword evidence="3" id="KW-0813">Transport</keyword>
<dbReference type="SUPFAM" id="SSF144083">
    <property type="entry name" value="Magnesium transport protein CorA, transmembrane region"/>
    <property type="match status" value="1"/>
</dbReference>
<dbReference type="InterPro" id="IPR045863">
    <property type="entry name" value="CorA_TM1_TM2"/>
</dbReference>
<reference evidence="13" key="1">
    <citation type="submission" date="2020-05" db="EMBL/GenBank/DDBJ databases">
        <authorList>
            <person name="Chiriac C."/>
            <person name="Salcher M."/>
            <person name="Ghai R."/>
            <person name="Kavagutti S V."/>
        </authorList>
    </citation>
    <scope>NUCLEOTIDE SEQUENCE</scope>
</reference>
<gene>
    <name evidence="13" type="ORF">UFOPK3543_02831</name>
</gene>
<dbReference type="PANTHER" id="PTHR46494:SF1">
    <property type="entry name" value="CORA FAMILY METAL ION TRANSPORTER (EUROFUNG)"/>
    <property type="match status" value="1"/>
</dbReference>
<dbReference type="GO" id="GO:0005886">
    <property type="term" value="C:plasma membrane"/>
    <property type="evidence" value="ECO:0007669"/>
    <property type="project" value="UniProtKB-SubCell"/>
</dbReference>
<accession>A0A6J7IRI6</accession>
<dbReference type="EMBL" id="CAFBMH010000161">
    <property type="protein sequence ID" value="CAB4933878.1"/>
    <property type="molecule type" value="Genomic_DNA"/>
</dbReference>
<evidence type="ECO:0000256" key="3">
    <source>
        <dbReference type="ARBA" id="ARBA00022448"/>
    </source>
</evidence>
<comment type="catalytic activity">
    <reaction evidence="10">
        <text>Mg(2+)(in) = Mg(2+)(out)</text>
        <dbReference type="Rhea" id="RHEA:29827"/>
        <dbReference type="ChEBI" id="CHEBI:18420"/>
    </reaction>
</comment>
<evidence type="ECO:0000256" key="12">
    <source>
        <dbReference type="SAM" id="Phobius"/>
    </source>
</evidence>
<dbReference type="FunFam" id="1.20.58.340:FF:000004">
    <property type="entry name" value="Magnesium transport protein CorA"/>
    <property type="match status" value="1"/>
</dbReference>
<evidence type="ECO:0000256" key="10">
    <source>
        <dbReference type="ARBA" id="ARBA00034269"/>
    </source>
</evidence>
<evidence type="ECO:0000256" key="7">
    <source>
        <dbReference type="ARBA" id="ARBA00022989"/>
    </source>
</evidence>
<feature type="transmembrane region" description="Helical" evidence="12">
    <location>
        <begin position="34"/>
        <end position="52"/>
    </location>
</feature>
<keyword evidence="5 12" id="KW-0812">Transmembrane</keyword>
<protein>
    <submittedName>
        <fullName evidence="13">Unannotated protein</fullName>
    </submittedName>
</protein>
<proteinExistence type="inferred from homology"/>
<dbReference type="InterPro" id="IPR002523">
    <property type="entry name" value="MgTranspt_CorA/ZnTranspt_ZntB"/>
</dbReference>
<evidence type="ECO:0000256" key="2">
    <source>
        <dbReference type="ARBA" id="ARBA00009765"/>
    </source>
</evidence>
<evidence type="ECO:0000256" key="6">
    <source>
        <dbReference type="ARBA" id="ARBA00022842"/>
    </source>
</evidence>
<evidence type="ECO:0000256" key="1">
    <source>
        <dbReference type="ARBA" id="ARBA00004651"/>
    </source>
</evidence>
<organism evidence="13">
    <name type="scientific">freshwater metagenome</name>
    <dbReference type="NCBI Taxonomy" id="449393"/>
    <lineage>
        <taxon>unclassified sequences</taxon>
        <taxon>metagenomes</taxon>
        <taxon>ecological metagenomes</taxon>
    </lineage>
</organism>
<evidence type="ECO:0000256" key="11">
    <source>
        <dbReference type="ARBA" id="ARBA00045497"/>
    </source>
</evidence>
<dbReference type="GO" id="GO:0050897">
    <property type="term" value="F:cobalt ion binding"/>
    <property type="evidence" value="ECO:0007669"/>
    <property type="project" value="TreeGrafter"/>
</dbReference>